<dbReference type="InterPro" id="IPR006426">
    <property type="entry name" value="Asn_synth_AEB"/>
</dbReference>
<keyword evidence="4" id="KW-0547">Nucleotide-binding</keyword>
<dbReference type="EMBL" id="JAHYBX010000001">
    <property type="protein sequence ID" value="MCA1854627.1"/>
    <property type="molecule type" value="Genomic_DNA"/>
</dbReference>
<keyword evidence="5" id="KW-0067">ATP-binding</keyword>
<dbReference type="RefSeq" id="WP_225237080.1">
    <property type="nucleotide sequence ID" value="NZ_JAHYBX010000001.1"/>
</dbReference>
<evidence type="ECO:0000256" key="5">
    <source>
        <dbReference type="ARBA" id="ARBA00022840"/>
    </source>
</evidence>
<accession>A0ABS7Y4N8</accession>
<evidence type="ECO:0000313" key="9">
    <source>
        <dbReference type="EMBL" id="MCA1854627.1"/>
    </source>
</evidence>
<dbReference type="InterPro" id="IPR014729">
    <property type="entry name" value="Rossmann-like_a/b/a_fold"/>
</dbReference>
<evidence type="ECO:0000256" key="4">
    <source>
        <dbReference type="ARBA" id="ARBA00022741"/>
    </source>
</evidence>
<comment type="catalytic activity">
    <reaction evidence="7">
        <text>L-aspartate + L-glutamine + ATP + H2O = L-asparagine + L-glutamate + AMP + diphosphate + H(+)</text>
        <dbReference type="Rhea" id="RHEA:12228"/>
        <dbReference type="ChEBI" id="CHEBI:15377"/>
        <dbReference type="ChEBI" id="CHEBI:15378"/>
        <dbReference type="ChEBI" id="CHEBI:29985"/>
        <dbReference type="ChEBI" id="CHEBI:29991"/>
        <dbReference type="ChEBI" id="CHEBI:30616"/>
        <dbReference type="ChEBI" id="CHEBI:33019"/>
        <dbReference type="ChEBI" id="CHEBI:58048"/>
        <dbReference type="ChEBI" id="CHEBI:58359"/>
        <dbReference type="ChEBI" id="CHEBI:456215"/>
        <dbReference type="EC" id="6.3.5.4"/>
    </reaction>
</comment>
<keyword evidence="10" id="KW-1185">Reference proteome</keyword>
<comment type="similarity">
    <text evidence="2">Belongs to the asparagine synthetase family.</text>
</comment>
<evidence type="ECO:0000259" key="8">
    <source>
        <dbReference type="PROSITE" id="PS51278"/>
    </source>
</evidence>
<dbReference type="InterPro" id="IPR033738">
    <property type="entry name" value="AsnB_N"/>
</dbReference>
<dbReference type="PIRSF" id="PIRSF001589">
    <property type="entry name" value="Asn_synthetase_glu-h"/>
    <property type="match status" value="1"/>
</dbReference>
<dbReference type="PANTHER" id="PTHR43284:SF1">
    <property type="entry name" value="ASPARAGINE SYNTHETASE"/>
    <property type="match status" value="1"/>
</dbReference>
<dbReference type="NCBIfam" id="TIGR01536">
    <property type="entry name" value="asn_synth_AEB"/>
    <property type="match status" value="1"/>
</dbReference>
<dbReference type="GO" id="GO:0004066">
    <property type="term" value="F:asparagine synthase (glutamine-hydrolyzing) activity"/>
    <property type="evidence" value="ECO:0007669"/>
    <property type="project" value="UniProtKB-EC"/>
</dbReference>
<evidence type="ECO:0000256" key="2">
    <source>
        <dbReference type="ARBA" id="ARBA00005752"/>
    </source>
</evidence>
<proteinExistence type="inferred from homology"/>
<reference evidence="9 10" key="1">
    <citation type="submission" date="2021-07" db="EMBL/GenBank/DDBJ databases">
        <title>Characterization of Violacein-producing bacteria and related species.</title>
        <authorList>
            <person name="Wilson H.S."/>
            <person name="De Leon M.E."/>
        </authorList>
    </citation>
    <scope>NUCLEOTIDE SEQUENCE [LARGE SCALE GENOMIC DNA]</scope>
    <source>
        <strain evidence="9 10">HSC-2F05</strain>
    </source>
</reference>
<dbReference type="PANTHER" id="PTHR43284">
    <property type="entry name" value="ASPARAGINE SYNTHETASE (GLUTAMINE-HYDROLYZING)"/>
    <property type="match status" value="1"/>
</dbReference>
<feature type="domain" description="Glutamine amidotransferase type-2" evidence="8">
    <location>
        <begin position="2"/>
        <end position="225"/>
    </location>
</feature>
<dbReference type="InterPro" id="IPR017932">
    <property type="entry name" value="GATase_2_dom"/>
</dbReference>
<dbReference type="InterPro" id="IPR029055">
    <property type="entry name" value="Ntn_hydrolases_N"/>
</dbReference>
<evidence type="ECO:0000256" key="3">
    <source>
        <dbReference type="ARBA" id="ARBA00012737"/>
    </source>
</evidence>
<evidence type="ECO:0000256" key="1">
    <source>
        <dbReference type="ARBA" id="ARBA00005187"/>
    </source>
</evidence>
<protein>
    <recommendedName>
        <fullName evidence="3">asparagine synthase (glutamine-hydrolyzing)</fullName>
        <ecNumber evidence="3">6.3.5.4</ecNumber>
    </recommendedName>
</protein>
<dbReference type="PROSITE" id="PS51278">
    <property type="entry name" value="GATASE_TYPE_2"/>
    <property type="match status" value="1"/>
</dbReference>
<dbReference type="Gene3D" id="3.60.20.10">
    <property type="entry name" value="Glutamine Phosphoribosylpyrophosphate, subunit 1, domain 1"/>
    <property type="match status" value="1"/>
</dbReference>
<dbReference type="InterPro" id="IPR051786">
    <property type="entry name" value="ASN_synthetase/amidase"/>
</dbReference>
<comment type="pathway">
    <text evidence="1">Amino-acid biosynthesis; L-asparagine biosynthesis; L-asparagine from L-aspartate (L-Gln route): step 1/1.</text>
</comment>
<dbReference type="Proteomes" id="UP001198602">
    <property type="component" value="Unassembled WGS sequence"/>
</dbReference>
<evidence type="ECO:0000256" key="6">
    <source>
        <dbReference type="ARBA" id="ARBA00022962"/>
    </source>
</evidence>
<comment type="caution">
    <text evidence="9">The sequence shown here is derived from an EMBL/GenBank/DDBJ whole genome shotgun (WGS) entry which is preliminary data.</text>
</comment>
<gene>
    <name evidence="9" type="primary">asnB</name>
    <name evidence="9" type="ORF">LE190_01625</name>
</gene>
<organism evidence="9 10">
    <name type="scientific">Massilia hydrophila</name>
    <dbReference type="NCBI Taxonomy" id="3044279"/>
    <lineage>
        <taxon>Bacteria</taxon>
        <taxon>Pseudomonadati</taxon>
        <taxon>Pseudomonadota</taxon>
        <taxon>Betaproteobacteria</taxon>
        <taxon>Burkholderiales</taxon>
        <taxon>Oxalobacteraceae</taxon>
        <taxon>Telluria group</taxon>
        <taxon>Massilia</taxon>
    </lineage>
</organism>
<dbReference type="SUPFAM" id="SSF52402">
    <property type="entry name" value="Adenine nucleotide alpha hydrolases-like"/>
    <property type="match status" value="1"/>
</dbReference>
<sequence>MCGLVGFLGTGVHDSRESAKSIVGRMTDTISNRGPDDSGAWTCEHGLVALGHRRLAIVDLSPAGHQPMAGPSGRYVMVFNGEIYNHLKLRSALESTGQAPAWRGHSDTETLLAGFDVWGIQATVERAIGMFAIAVWDRETRTLTLARDRLGEKPLYYGWQGSGAQAVFLFGSELKALRVHPSFENRIDRGALSLQLRNNYIPAPYSIYQGISKLPPGSLLTVSLSQREERVSQYWCAASVAREGVANPFKGSAEDAVDQLEVLLKDAISQQMMADVPLGAFLSGGIDSSTIVALMQAQSSRPVKTFSIGFNEVGYNEAEHAKAVAAHLGTEHTELYVTAQQARDVIPLLPQIYDEPFSDSSQIPTYLVSQLAKKHVTVSLSGDAGDELFCGYTRYQSAERIWSKVGMAPRPFRQLVAAGITSVSPQRWNMIGQGLQGIIPASLRVPAFGDKLHKGADVLTSRDFDAFYLGLCAHWPDPSAIVVDGYHPPTTLVENAPRLPGFSRVQRMMALDMLSYLPGDILTKVDRAAMGVSLETRVPFLDHRVVELAWRLPQSVKVRDGKSKWVLRQVLYRHVPQALIERPKMGFGVPIGAWLRGPLRDWAESLLDEQRLKQEGFFHPAPIRKKWREHLSGQRNWQHHLWDVLMFQAWHEENRSLATVC</sequence>
<dbReference type="CDD" id="cd01991">
    <property type="entry name" value="Asn_synthase_B_C"/>
    <property type="match status" value="1"/>
</dbReference>
<dbReference type="EC" id="6.3.5.4" evidence="3"/>
<dbReference type="Pfam" id="PF00733">
    <property type="entry name" value="Asn_synthase"/>
    <property type="match status" value="1"/>
</dbReference>
<name>A0ABS7Y4N8_9BURK</name>
<dbReference type="CDD" id="cd00712">
    <property type="entry name" value="AsnB"/>
    <property type="match status" value="1"/>
</dbReference>
<keyword evidence="6" id="KW-0315">Glutamine amidotransferase</keyword>
<dbReference type="Gene3D" id="3.40.50.620">
    <property type="entry name" value="HUPs"/>
    <property type="match status" value="1"/>
</dbReference>
<keyword evidence="9" id="KW-0436">Ligase</keyword>
<dbReference type="SUPFAM" id="SSF56235">
    <property type="entry name" value="N-terminal nucleophile aminohydrolases (Ntn hydrolases)"/>
    <property type="match status" value="1"/>
</dbReference>
<dbReference type="InterPro" id="IPR001962">
    <property type="entry name" value="Asn_synthase"/>
</dbReference>
<dbReference type="Pfam" id="PF13522">
    <property type="entry name" value="GATase_6"/>
    <property type="match status" value="1"/>
</dbReference>
<evidence type="ECO:0000256" key="7">
    <source>
        <dbReference type="ARBA" id="ARBA00048741"/>
    </source>
</evidence>
<evidence type="ECO:0000313" key="10">
    <source>
        <dbReference type="Proteomes" id="UP001198602"/>
    </source>
</evidence>